<reference evidence="1" key="2">
    <citation type="submission" date="2021-08" db="EMBL/GenBank/DDBJ databases">
        <authorList>
            <person name="Tani A."/>
            <person name="Ola A."/>
            <person name="Ogura Y."/>
            <person name="Katsura K."/>
            <person name="Hayashi T."/>
        </authorList>
    </citation>
    <scope>NUCLEOTIDE SEQUENCE</scope>
    <source>
        <strain evidence="1">NBRC 15686</strain>
    </source>
</reference>
<comment type="caution">
    <text evidence="1">The sequence shown here is derived from an EMBL/GenBank/DDBJ whole genome shotgun (WGS) entry which is preliminary data.</text>
</comment>
<protein>
    <submittedName>
        <fullName evidence="1">Uncharacterized protein</fullName>
    </submittedName>
</protein>
<proteinExistence type="predicted"/>
<evidence type="ECO:0000313" key="2">
    <source>
        <dbReference type="Proteomes" id="UP001055039"/>
    </source>
</evidence>
<sequence>MGHFRMIYEGTAYTPDIESYSLSLNAADGRWRGQEPGDMVGLTLSLQGRPFTYDVPEDEDEHLAIAPNVDTQWLEVPTRLFAGRDMSSLGGLDLAYEGPRAVNPLTGETWREPPGLLGIYGDEAFGPCRITVAHRGGDRFALHLTGETEIGTGFDVAVEAPLTVALTSYTGQTGEDRLRRWFDAFLRWDDFSWERTVHPGEPPQHSLTGTLRR</sequence>
<accession>A0ABQ4UKU6</accession>
<evidence type="ECO:0000313" key="1">
    <source>
        <dbReference type="EMBL" id="GJE67901.1"/>
    </source>
</evidence>
<dbReference type="RefSeq" id="WP_238228788.1">
    <property type="nucleotide sequence ID" value="NZ_BAAADH010000013.1"/>
</dbReference>
<dbReference type="EMBL" id="BPRC01000036">
    <property type="protein sequence ID" value="GJE67901.1"/>
    <property type="molecule type" value="Genomic_DNA"/>
</dbReference>
<organism evidence="1 2">
    <name type="scientific">Methylorubrum aminovorans</name>
    <dbReference type="NCBI Taxonomy" id="269069"/>
    <lineage>
        <taxon>Bacteria</taxon>
        <taxon>Pseudomonadati</taxon>
        <taxon>Pseudomonadota</taxon>
        <taxon>Alphaproteobacteria</taxon>
        <taxon>Hyphomicrobiales</taxon>
        <taxon>Methylobacteriaceae</taxon>
        <taxon>Methylorubrum</taxon>
    </lineage>
</organism>
<keyword evidence="2" id="KW-1185">Reference proteome</keyword>
<name>A0ABQ4UKU6_9HYPH</name>
<gene>
    <name evidence="1" type="ORF">LNAOJCKE_5134</name>
</gene>
<dbReference type="Proteomes" id="UP001055039">
    <property type="component" value="Unassembled WGS sequence"/>
</dbReference>
<reference evidence="1" key="1">
    <citation type="journal article" date="2021" name="Front. Microbiol.">
        <title>Comprehensive Comparative Genomics and Phenotyping of Methylobacterium Species.</title>
        <authorList>
            <person name="Alessa O."/>
            <person name="Ogura Y."/>
            <person name="Fujitani Y."/>
            <person name="Takami H."/>
            <person name="Hayashi T."/>
            <person name="Sahin N."/>
            <person name="Tani A."/>
        </authorList>
    </citation>
    <scope>NUCLEOTIDE SEQUENCE</scope>
    <source>
        <strain evidence="1">NBRC 15686</strain>
    </source>
</reference>